<feature type="region of interest" description="Disordered" evidence="1">
    <location>
        <begin position="30"/>
        <end position="82"/>
    </location>
</feature>
<comment type="caution">
    <text evidence="2">The sequence shown here is derived from an EMBL/GenBank/DDBJ whole genome shotgun (WGS) entry which is preliminary data.</text>
</comment>
<dbReference type="AlphaFoldDB" id="A0A8H5XGA3"/>
<feature type="compositionally biased region" description="Basic and acidic residues" evidence="1">
    <location>
        <begin position="30"/>
        <end position="45"/>
    </location>
</feature>
<evidence type="ECO:0000313" key="2">
    <source>
        <dbReference type="EMBL" id="KAF5693070.1"/>
    </source>
</evidence>
<gene>
    <name evidence="2" type="ORF">FDENT_2330</name>
</gene>
<dbReference type="EMBL" id="JAAOAK010000052">
    <property type="protein sequence ID" value="KAF5693070.1"/>
    <property type="molecule type" value="Genomic_DNA"/>
</dbReference>
<sequence>MAEQHSSKAHGHAEAATKLADALIESLNKTAERPAIHVPDGERPNKRSCNTATDCHGNAALNEEQSNKRDHENDDAKDKNGS</sequence>
<evidence type="ECO:0000256" key="1">
    <source>
        <dbReference type="SAM" id="MobiDB-lite"/>
    </source>
</evidence>
<dbReference type="Proteomes" id="UP000562682">
    <property type="component" value="Unassembled WGS sequence"/>
</dbReference>
<feature type="compositionally biased region" description="Basic and acidic residues" evidence="1">
    <location>
        <begin position="65"/>
        <end position="82"/>
    </location>
</feature>
<protein>
    <submittedName>
        <fullName evidence="2">Uncharacterized protein</fullName>
    </submittedName>
</protein>
<keyword evidence="3" id="KW-1185">Reference proteome</keyword>
<proteinExistence type="predicted"/>
<evidence type="ECO:0000313" key="3">
    <source>
        <dbReference type="Proteomes" id="UP000562682"/>
    </source>
</evidence>
<organism evidence="2 3">
    <name type="scientific">Fusarium denticulatum</name>
    <dbReference type="NCBI Taxonomy" id="48507"/>
    <lineage>
        <taxon>Eukaryota</taxon>
        <taxon>Fungi</taxon>
        <taxon>Dikarya</taxon>
        <taxon>Ascomycota</taxon>
        <taxon>Pezizomycotina</taxon>
        <taxon>Sordariomycetes</taxon>
        <taxon>Hypocreomycetidae</taxon>
        <taxon>Hypocreales</taxon>
        <taxon>Nectriaceae</taxon>
        <taxon>Fusarium</taxon>
        <taxon>Fusarium fujikuroi species complex</taxon>
    </lineage>
</organism>
<name>A0A8H5XGA3_9HYPO</name>
<accession>A0A8H5XGA3</accession>
<reference evidence="2 3" key="1">
    <citation type="submission" date="2020-05" db="EMBL/GenBank/DDBJ databases">
        <title>Identification and distribution of gene clusters putatively required for synthesis of sphingolipid metabolism inhibitors in phylogenetically diverse species of the filamentous fungus Fusarium.</title>
        <authorList>
            <person name="Kim H.-S."/>
            <person name="Busman M."/>
            <person name="Brown D.W."/>
            <person name="Divon H."/>
            <person name="Uhlig S."/>
            <person name="Proctor R.H."/>
        </authorList>
    </citation>
    <scope>NUCLEOTIDE SEQUENCE [LARGE SCALE GENOMIC DNA]</scope>
    <source>
        <strain evidence="2 3">NRRL 25311</strain>
    </source>
</reference>